<keyword evidence="3" id="KW-1185">Reference proteome</keyword>
<comment type="caution">
    <text evidence="2">The sequence shown here is derived from an EMBL/GenBank/DDBJ whole genome shotgun (WGS) entry which is preliminary data.</text>
</comment>
<sequence length="52" mass="5545">MKTLRAVIKDRKAITALEYGLLASLIVVGIITGISLIGNKLKNTFNTIASSL</sequence>
<dbReference type="Pfam" id="PF04964">
    <property type="entry name" value="Flp_Fap"/>
    <property type="match status" value="1"/>
</dbReference>
<evidence type="ECO:0000256" key="1">
    <source>
        <dbReference type="SAM" id="Phobius"/>
    </source>
</evidence>
<keyword evidence="1" id="KW-0472">Membrane</keyword>
<keyword evidence="1" id="KW-0812">Transmembrane</keyword>
<dbReference type="AlphaFoldDB" id="A0AAF1JVC9"/>
<keyword evidence="1" id="KW-1133">Transmembrane helix</keyword>
<dbReference type="EMBL" id="JAAEDH010000002">
    <property type="protein sequence ID" value="MBR0653942.1"/>
    <property type="molecule type" value="Genomic_DNA"/>
</dbReference>
<gene>
    <name evidence="2" type="ORF">GXW79_02505</name>
</gene>
<accession>A0AAF1JVC9</accession>
<organism evidence="2 3">
    <name type="scientific">Plastoroseomonas arctica</name>
    <dbReference type="NCBI Taxonomy" id="1509237"/>
    <lineage>
        <taxon>Bacteria</taxon>
        <taxon>Pseudomonadati</taxon>
        <taxon>Pseudomonadota</taxon>
        <taxon>Alphaproteobacteria</taxon>
        <taxon>Acetobacterales</taxon>
        <taxon>Acetobacteraceae</taxon>
        <taxon>Plastoroseomonas</taxon>
    </lineage>
</organism>
<evidence type="ECO:0000313" key="3">
    <source>
        <dbReference type="Proteomes" id="UP001196068"/>
    </source>
</evidence>
<reference evidence="2" key="2">
    <citation type="journal article" date="2021" name="Syst. Appl. Microbiol.">
        <title>Roseomonas hellenica sp. nov., isolated from roots of wild-growing Alkanna tinctoria.</title>
        <authorList>
            <person name="Rat A."/>
            <person name="Naranjo H.D."/>
            <person name="Lebbe L."/>
            <person name="Cnockaert M."/>
            <person name="Krigas N."/>
            <person name="Grigoriadou K."/>
            <person name="Maloupa E."/>
            <person name="Willems A."/>
        </authorList>
    </citation>
    <scope>NUCLEOTIDE SEQUENCE</scope>
    <source>
        <strain evidence="2">LMG 28251</strain>
    </source>
</reference>
<name>A0AAF1JVC9_9PROT</name>
<reference evidence="2" key="1">
    <citation type="submission" date="2020-01" db="EMBL/GenBank/DDBJ databases">
        <authorList>
            <person name="Rat A."/>
        </authorList>
    </citation>
    <scope>NUCLEOTIDE SEQUENCE</scope>
    <source>
        <strain evidence="2">LMG 28251</strain>
    </source>
</reference>
<evidence type="ECO:0000313" key="2">
    <source>
        <dbReference type="EMBL" id="MBR0653942.1"/>
    </source>
</evidence>
<dbReference type="Proteomes" id="UP001196068">
    <property type="component" value="Unassembled WGS sequence"/>
</dbReference>
<dbReference type="InterPro" id="IPR007047">
    <property type="entry name" value="Flp_Fap"/>
</dbReference>
<proteinExistence type="predicted"/>
<protein>
    <submittedName>
        <fullName evidence="2">Flp family type IVb pilin</fullName>
    </submittedName>
</protein>
<feature type="transmembrane region" description="Helical" evidence="1">
    <location>
        <begin position="21"/>
        <end position="38"/>
    </location>
</feature>